<accession>A0ABZ2S8W3</accession>
<evidence type="ECO:0000313" key="2">
    <source>
        <dbReference type="Proteomes" id="UP001456224"/>
    </source>
</evidence>
<protein>
    <submittedName>
        <fullName evidence="1">Uncharacterized protein</fullName>
    </submittedName>
</protein>
<keyword evidence="2" id="KW-1185">Reference proteome</keyword>
<name>A0ABZ2S8W3_9BURK</name>
<dbReference type="Proteomes" id="UP001456224">
    <property type="component" value="Chromosome"/>
</dbReference>
<gene>
    <name evidence="1" type="ORF">WHX56_14020</name>
</gene>
<dbReference type="RefSeq" id="WP_338881522.1">
    <property type="nucleotide sequence ID" value="NZ_CP148753.1"/>
</dbReference>
<sequence>MVALTVLPDDPARTADHGYFPGEAAVRDPNFSDTDILVALRDMFAGKRETVLGQNLEWWSESFQCDMPPEKAAGVVVAAFWGECHSPDRCDDGIETLRLLLLLRARILIAKSLRDTGKAVL</sequence>
<organism evidence="1 2">
    <name type="scientific">Achromobacter veterisilvae</name>
    <dbReference type="NCBI Taxonomy" id="2069367"/>
    <lineage>
        <taxon>Bacteria</taxon>
        <taxon>Pseudomonadati</taxon>
        <taxon>Pseudomonadota</taxon>
        <taxon>Betaproteobacteria</taxon>
        <taxon>Burkholderiales</taxon>
        <taxon>Alcaligenaceae</taxon>
        <taxon>Achromobacter</taxon>
    </lineage>
</organism>
<reference evidence="1 2" key="1">
    <citation type="submission" date="2024-03" db="EMBL/GenBank/DDBJ databases">
        <title>Reference genomes for the five species model microbial community.</title>
        <authorList>
            <person name="Padfield D."/>
        </authorList>
    </citation>
    <scope>NUCLEOTIDE SEQUENCE [LARGE SCALE GENOMIC DNA]</scope>
    <source>
        <strain evidence="1 2">AB1</strain>
    </source>
</reference>
<dbReference type="EMBL" id="CP148753">
    <property type="protein sequence ID" value="WXR76561.1"/>
    <property type="molecule type" value="Genomic_DNA"/>
</dbReference>
<proteinExistence type="predicted"/>
<evidence type="ECO:0000313" key="1">
    <source>
        <dbReference type="EMBL" id="WXR76561.1"/>
    </source>
</evidence>